<proteinExistence type="predicted"/>
<dbReference type="RefSeq" id="WP_005923718.1">
    <property type="nucleotide sequence ID" value="NZ_DS483500.1"/>
</dbReference>
<gene>
    <name evidence="1" type="ORF">FAEPRAM212_01565</name>
</gene>
<dbReference type="GeneID" id="75068346"/>
<accession>A8SB50</accession>
<dbReference type="EMBL" id="ABED02000025">
    <property type="protein sequence ID" value="EDP21744.1"/>
    <property type="molecule type" value="Genomic_DNA"/>
</dbReference>
<comment type="caution">
    <text evidence="1">The sequence shown here is derived from an EMBL/GenBank/DDBJ whole genome shotgun (WGS) entry which is preliminary data.</text>
</comment>
<organism evidence="1 2">
    <name type="scientific">Faecalibacterium prausnitzii M21/2</name>
    <dbReference type="NCBI Taxonomy" id="411485"/>
    <lineage>
        <taxon>Bacteria</taxon>
        <taxon>Bacillati</taxon>
        <taxon>Bacillota</taxon>
        <taxon>Clostridia</taxon>
        <taxon>Eubacteriales</taxon>
        <taxon>Oscillospiraceae</taxon>
        <taxon>Faecalibacterium</taxon>
    </lineage>
</organism>
<evidence type="ECO:0000313" key="1">
    <source>
        <dbReference type="EMBL" id="EDP21744.1"/>
    </source>
</evidence>
<dbReference type="Proteomes" id="UP000005945">
    <property type="component" value="Unassembled WGS sequence"/>
</dbReference>
<protein>
    <submittedName>
        <fullName evidence="1">Uncharacterized protein</fullName>
    </submittedName>
</protein>
<reference evidence="1 2" key="2">
    <citation type="submission" date="2007-09" db="EMBL/GenBank/DDBJ databases">
        <authorList>
            <person name="Fulton L."/>
            <person name="Clifton S."/>
            <person name="Fulton B."/>
            <person name="Xu J."/>
            <person name="Minx P."/>
            <person name="Pepin K.H."/>
            <person name="Johnson M."/>
            <person name="Thiruvilangam P."/>
            <person name="Bhonagiri V."/>
            <person name="Nash W.E."/>
            <person name="Mardis E.R."/>
            <person name="Wilson R.K."/>
        </authorList>
    </citation>
    <scope>NUCLEOTIDE SEQUENCE [LARGE SCALE GENOMIC DNA]</scope>
    <source>
        <strain evidence="1 2">M21/2</strain>
    </source>
</reference>
<dbReference type="HOGENOM" id="CLU_136666_0_0_9"/>
<dbReference type="AlphaFoldDB" id="A8SB50"/>
<sequence length="159" mass="17679">MSEITLEDELVAELQTLFEGMQLQTPDGKLAQIQVFKYDLPAFLTGQTPAQEPFIAVCPTTGQISEQGASPETDIGLGIRIYNPAPEHTGNDDLMSIIRKICLRFASNPYIGKKHECKYPIRWTLSDTSRHPYYIGAVAFKAETAQPIYQEVPSINGEC</sequence>
<evidence type="ECO:0000313" key="2">
    <source>
        <dbReference type="Proteomes" id="UP000005945"/>
    </source>
</evidence>
<reference evidence="1 2" key="1">
    <citation type="submission" date="2007-09" db="EMBL/GenBank/DDBJ databases">
        <title>Draft genome sequence of Faecalibacterium prausnitzii M21/2.</title>
        <authorList>
            <person name="Sudarsanam P."/>
            <person name="Ley R."/>
            <person name="Guruge J."/>
            <person name="Turnbaugh P.J."/>
            <person name="Mahowald M."/>
            <person name="Liep D."/>
            <person name="Gordon J."/>
        </authorList>
    </citation>
    <scope>NUCLEOTIDE SEQUENCE [LARGE SCALE GENOMIC DNA]</scope>
    <source>
        <strain evidence="1 2">M21/2</strain>
    </source>
</reference>
<name>A8SB50_9FIRM</name>